<dbReference type="Gene3D" id="3.90.1530.10">
    <property type="entry name" value="Conserved hypothetical protein from pyrococcus furiosus pfu- 392566-001, ParB domain"/>
    <property type="match status" value="1"/>
</dbReference>
<dbReference type="InterPro" id="IPR003115">
    <property type="entry name" value="ParB_N"/>
</dbReference>
<accession>A0A8S5RX70</accession>
<organism evidence="2">
    <name type="scientific">Siphoviridae sp. ct0Go27</name>
    <dbReference type="NCBI Taxonomy" id="2827761"/>
    <lineage>
        <taxon>Viruses</taxon>
        <taxon>Duplodnaviria</taxon>
        <taxon>Heunggongvirae</taxon>
        <taxon>Uroviricota</taxon>
        <taxon>Caudoviricetes</taxon>
    </lineage>
</organism>
<evidence type="ECO:0000259" key="1">
    <source>
        <dbReference type="SMART" id="SM00470"/>
    </source>
</evidence>
<dbReference type="CDD" id="cd16402">
    <property type="entry name" value="ParB_N_like_MT"/>
    <property type="match status" value="1"/>
</dbReference>
<dbReference type="InterPro" id="IPR050336">
    <property type="entry name" value="Chromosome_partition/occlusion"/>
</dbReference>
<dbReference type="InterPro" id="IPR025530">
    <property type="entry name" value="DUF4417"/>
</dbReference>
<dbReference type="SUPFAM" id="SSF110849">
    <property type="entry name" value="ParB/Sulfiredoxin"/>
    <property type="match status" value="1"/>
</dbReference>
<protein>
    <submittedName>
        <fullName evidence="2">ParB protein</fullName>
    </submittedName>
</protein>
<dbReference type="SMART" id="SM00470">
    <property type="entry name" value="ParB"/>
    <property type="match status" value="1"/>
</dbReference>
<evidence type="ECO:0000313" key="2">
    <source>
        <dbReference type="EMBL" id="DAF43034.1"/>
    </source>
</evidence>
<dbReference type="PANTHER" id="PTHR33375">
    <property type="entry name" value="CHROMOSOME-PARTITIONING PROTEIN PARB-RELATED"/>
    <property type="match status" value="1"/>
</dbReference>
<feature type="domain" description="ParB-like N-terminal" evidence="1">
    <location>
        <begin position="4"/>
        <end position="89"/>
    </location>
</feature>
<dbReference type="InterPro" id="IPR036086">
    <property type="entry name" value="ParB/Sulfiredoxin_sf"/>
</dbReference>
<dbReference type="GO" id="GO:0045881">
    <property type="term" value="P:positive regulation of sporulation resulting in formation of a cellular spore"/>
    <property type="evidence" value="ECO:0007669"/>
    <property type="project" value="TreeGrafter"/>
</dbReference>
<dbReference type="EMBL" id="BK032498">
    <property type="protein sequence ID" value="DAF43034.1"/>
    <property type="molecule type" value="Genomic_DNA"/>
</dbReference>
<dbReference type="Pfam" id="PF14386">
    <property type="entry name" value="DUF4417"/>
    <property type="match status" value="1"/>
</dbReference>
<reference evidence="2" key="1">
    <citation type="journal article" date="2021" name="Proc. Natl. Acad. Sci. U.S.A.">
        <title>A Catalog of Tens of Thousands of Viruses from Human Metagenomes Reveals Hidden Associations with Chronic Diseases.</title>
        <authorList>
            <person name="Tisza M.J."/>
            <person name="Buck C.B."/>
        </authorList>
    </citation>
    <scope>NUCLEOTIDE SEQUENCE</scope>
    <source>
        <strain evidence="2">Ct0Go27</strain>
    </source>
</reference>
<name>A0A8S5RX70_9CAUD</name>
<sequence length="349" mass="40567">MELHSLKIDDLIPYANNPRNNELAVQYVANSIKEFGFQVPIVIDKHNVIVAGHTRLKAAKLLGISEVPCIRADNLSDEQVKAFRIADNSVSEIATWNEDLLRIELEDISLNATDFGIEVPEIELEPIKTEISEEGYFGDERERTNRGYNLDLQSRCDFTNDYWQMPIIYNNDFVPDDLIGFNYAKTSERKDLGIHFYLDDYQFERVWNCPEKYVDMFKEYDCILSPDFSLYSDMPLAMKVWNVYRSRLLGSYYQSYGIPVIPTISWAEKATFDFCFKGIPRESILSISTIGVKQNKEAMRLWLEGVKEMLKVLNPKTILIYGGKVPFDFGDRETIYFNNKVTENWKVKR</sequence>
<dbReference type="GO" id="GO:0007059">
    <property type="term" value="P:chromosome segregation"/>
    <property type="evidence" value="ECO:0007669"/>
    <property type="project" value="TreeGrafter"/>
</dbReference>
<proteinExistence type="predicted"/>
<dbReference type="Pfam" id="PF02195">
    <property type="entry name" value="ParB_N"/>
    <property type="match status" value="1"/>
</dbReference>
<dbReference type="PANTHER" id="PTHR33375:SF1">
    <property type="entry name" value="CHROMOSOME-PARTITIONING PROTEIN PARB-RELATED"/>
    <property type="match status" value="1"/>
</dbReference>